<evidence type="ECO:0000256" key="11">
    <source>
        <dbReference type="RuleBase" id="RU000682"/>
    </source>
</evidence>
<keyword evidence="6 9" id="KW-0238">DNA-binding</keyword>
<evidence type="ECO:0000256" key="1">
    <source>
        <dbReference type="ARBA" id="ARBA00004123"/>
    </source>
</evidence>
<organism evidence="14 15">
    <name type="scientific">Rotaria magnacalcarata</name>
    <dbReference type="NCBI Taxonomy" id="392030"/>
    <lineage>
        <taxon>Eukaryota</taxon>
        <taxon>Metazoa</taxon>
        <taxon>Spiralia</taxon>
        <taxon>Gnathifera</taxon>
        <taxon>Rotifera</taxon>
        <taxon>Eurotatoria</taxon>
        <taxon>Bdelloidea</taxon>
        <taxon>Philodinida</taxon>
        <taxon>Philodinidae</taxon>
        <taxon>Rotaria</taxon>
    </lineage>
</organism>
<dbReference type="PANTHER" id="PTHR24208:SF128">
    <property type="entry name" value="LIM3, ISOFORM G"/>
    <property type="match status" value="1"/>
</dbReference>
<evidence type="ECO:0000256" key="5">
    <source>
        <dbReference type="ARBA" id="ARBA00023038"/>
    </source>
</evidence>
<evidence type="ECO:0000256" key="6">
    <source>
        <dbReference type="ARBA" id="ARBA00023125"/>
    </source>
</evidence>
<dbReference type="PROSITE" id="PS00478">
    <property type="entry name" value="LIM_DOMAIN_1"/>
    <property type="match status" value="1"/>
</dbReference>
<dbReference type="PROSITE" id="PS50023">
    <property type="entry name" value="LIM_DOMAIN_2"/>
    <property type="match status" value="2"/>
</dbReference>
<keyword evidence="7 9" id="KW-0371">Homeobox</keyword>
<dbReference type="CDD" id="cd00086">
    <property type="entry name" value="homeodomain"/>
    <property type="match status" value="1"/>
</dbReference>
<name>A0A816NNX8_9BILA</name>
<comment type="caution">
    <text evidence="14">The sequence shown here is derived from an EMBL/GenBank/DDBJ whole genome shotgun (WGS) entry which is preliminary data.</text>
</comment>
<dbReference type="Proteomes" id="UP000663887">
    <property type="component" value="Unassembled WGS sequence"/>
</dbReference>
<accession>A0A816NNX8</accession>
<dbReference type="InterPro" id="IPR009057">
    <property type="entry name" value="Homeodomain-like_sf"/>
</dbReference>
<dbReference type="AlphaFoldDB" id="A0A816NNX8"/>
<dbReference type="Gene3D" id="1.10.10.60">
    <property type="entry name" value="Homeodomain-like"/>
    <property type="match status" value="1"/>
</dbReference>
<feature type="domain" description="Homeobox" evidence="13">
    <location>
        <begin position="265"/>
        <end position="325"/>
    </location>
</feature>
<evidence type="ECO:0000256" key="3">
    <source>
        <dbReference type="ARBA" id="ARBA00022737"/>
    </source>
</evidence>
<dbReference type="GO" id="GO:0046872">
    <property type="term" value="F:metal ion binding"/>
    <property type="evidence" value="ECO:0007669"/>
    <property type="project" value="UniProtKB-KW"/>
</dbReference>
<evidence type="ECO:0000256" key="4">
    <source>
        <dbReference type="ARBA" id="ARBA00022833"/>
    </source>
</evidence>
<dbReference type="PROSITE" id="PS00027">
    <property type="entry name" value="HOMEOBOX_1"/>
    <property type="match status" value="1"/>
</dbReference>
<feature type="domain" description="LIM zinc-binding" evidence="12">
    <location>
        <begin position="198"/>
        <end position="261"/>
    </location>
</feature>
<dbReference type="GO" id="GO:0000981">
    <property type="term" value="F:DNA-binding transcription factor activity, RNA polymerase II-specific"/>
    <property type="evidence" value="ECO:0007669"/>
    <property type="project" value="InterPro"/>
</dbReference>
<dbReference type="InterPro" id="IPR050453">
    <property type="entry name" value="LIM_Homeobox_TF"/>
</dbReference>
<dbReference type="GO" id="GO:0000977">
    <property type="term" value="F:RNA polymerase II transcription regulatory region sequence-specific DNA binding"/>
    <property type="evidence" value="ECO:0007669"/>
    <property type="project" value="TreeGrafter"/>
</dbReference>
<reference evidence="14" key="1">
    <citation type="submission" date="2021-02" db="EMBL/GenBank/DDBJ databases">
        <authorList>
            <person name="Nowell W R."/>
        </authorList>
    </citation>
    <scope>NUCLEOTIDE SEQUENCE</scope>
</reference>
<keyword evidence="8 9" id="KW-0539">Nucleus</keyword>
<dbReference type="InterPro" id="IPR001781">
    <property type="entry name" value="Znf_LIM"/>
</dbReference>
<dbReference type="GO" id="GO:0030182">
    <property type="term" value="P:neuron differentiation"/>
    <property type="evidence" value="ECO:0007669"/>
    <property type="project" value="TreeGrafter"/>
</dbReference>
<evidence type="ECO:0000259" key="12">
    <source>
        <dbReference type="PROSITE" id="PS50023"/>
    </source>
</evidence>
<dbReference type="Pfam" id="PF00412">
    <property type="entry name" value="LIM"/>
    <property type="match status" value="2"/>
</dbReference>
<gene>
    <name evidence="14" type="ORF">XDN619_LOCUS6101</name>
</gene>
<dbReference type="SUPFAM" id="SSF46689">
    <property type="entry name" value="Homeodomain-like"/>
    <property type="match status" value="1"/>
</dbReference>
<dbReference type="SMART" id="SM00132">
    <property type="entry name" value="LIM"/>
    <property type="match status" value="2"/>
</dbReference>
<evidence type="ECO:0000256" key="9">
    <source>
        <dbReference type="PROSITE-ProRule" id="PRU00108"/>
    </source>
</evidence>
<sequence length="325" mass="37205">MACRKGIHLNAPSYNKNKSGIAKFVVLPKLIKSLLSLLHSNADVERDFSENAALITDDRSSLSDISINGLRATKDAIKFYGQGKVHKPVQEGNWSALKIKKDKLAVKEWLILFFNNQTIVTFIVSSSLGSDDSTTIALYDCSVCSLPICDQLIFKVNEYHFHSLCLKCCECHVKLLDKCYVRHRDVYCKEDFFKKFGTNCAACGNGIPPSDVIQRANDYVYHLGCFFCLICHRQLKTGNEFYLFDDQKLVCKIDYETLTQKERYDTNKRSRTTVTQKQLEVLKQVYNTSPKPARNLRASLATEIGLDMRVVQVWFQNRRAKEKRL</sequence>
<proteinExistence type="predicted"/>
<keyword evidence="5 10" id="KW-0440">LIM domain</keyword>
<evidence type="ECO:0000256" key="2">
    <source>
        <dbReference type="ARBA" id="ARBA00022723"/>
    </source>
</evidence>
<keyword evidence="4 10" id="KW-0862">Zinc</keyword>
<dbReference type="InterPro" id="IPR017970">
    <property type="entry name" value="Homeobox_CS"/>
</dbReference>
<dbReference type="InterPro" id="IPR001356">
    <property type="entry name" value="HD"/>
</dbReference>
<evidence type="ECO:0000256" key="8">
    <source>
        <dbReference type="ARBA" id="ARBA00023242"/>
    </source>
</evidence>
<feature type="domain" description="LIM zinc-binding" evidence="12">
    <location>
        <begin position="139"/>
        <end position="197"/>
    </location>
</feature>
<evidence type="ECO:0000256" key="7">
    <source>
        <dbReference type="ARBA" id="ARBA00023155"/>
    </source>
</evidence>
<keyword evidence="2 10" id="KW-0479">Metal-binding</keyword>
<dbReference type="SMART" id="SM00389">
    <property type="entry name" value="HOX"/>
    <property type="match status" value="1"/>
</dbReference>
<dbReference type="PANTHER" id="PTHR24208">
    <property type="entry name" value="LIM/HOMEOBOX PROTEIN LHX"/>
    <property type="match status" value="1"/>
</dbReference>
<dbReference type="EMBL" id="CAJNRG010001696">
    <property type="protein sequence ID" value="CAF2037422.1"/>
    <property type="molecule type" value="Genomic_DNA"/>
</dbReference>
<dbReference type="PROSITE" id="PS50071">
    <property type="entry name" value="HOMEOBOX_2"/>
    <property type="match status" value="1"/>
</dbReference>
<keyword evidence="3" id="KW-0677">Repeat</keyword>
<evidence type="ECO:0000256" key="10">
    <source>
        <dbReference type="PROSITE-ProRule" id="PRU00125"/>
    </source>
</evidence>
<evidence type="ECO:0000313" key="15">
    <source>
        <dbReference type="Proteomes" id="UP000663887"/>
    </source>
</evidence>
<evidence type="ECO:0000259" key="13">
    <source>
        <dbReference type="PROSITE" id="PS50071"/>
    </source>
</evidence>
<comment type="subcellular location">
    <subcellularLocation>
        <location evidence="1 9 11">Nucleus</location>
    </subcellularLocation>
</comment>
<dbReference type="GO" id="GO:0005634">
    <property type="term" value="C:nucleus"/>
    <property type="evidence" value="ECO:0007669"/>
    <property type="project" value="UniProtKB-SubCell"/>
</dbReference>
<dbReference type="FunFam" id="2.10.110.10:FF:000032">
    <property type="entry name" value="LIM/homeobox protein Lhx3"/>
    <property type="match status" value="1"/>
</dbReference>
<dbReference type="Gene3D" id="2.10.110.10">
    <property type="entry name" value="Cysteine Rich Protein"/>
    <property type="match status" value="2"/>
</dbReference>
<dbReference type="SUPFAM" id="SSF57716">
    <property type="entry name" value="Glucocorticoid receptor-like (DNA-binding domain)"/>
    <property type="match status" value="1"/>
</dbReference>
<protein>
    <submittedName>
        <fullName evidence="14">Uncharacterized protein</fullName>
    </submittedName>
</protein>
<evidence type="ECO:0000313" key="14">
    <source>
        <dbReference type="EMBL" id="CAF2037422.1"/>
    </source>
</evidence>
<dbReference type="Pfam" id="PF00046">
    <property type="entry name" value="Homeodomain"/>
    <property type="match status" value="1"/>
</dbReference>